<dbReference type="InterPro" id="IPR050553">
    <property type="entry name" value="Thioredoxin_ResA/DsbE_sf"/>
</dbReference>
<dbReference type="GO" id="GO:0017004">
    <property type="term" value="P:cytochrome complex assembly"/>
    <property type="evidence" value="ECO:0007669"/>
    <property type="project" value="UniProtKB-KW"/>
</dbReference>
<dbReference type="GO" id="GO:0030313">
    <property type="term" value="C:cell envelope"/>
    <property type="evidence" value="ECO:0007669"/>
    <property type="project" value="UniProtKB-SubCell"/>
</dbReference>
<dbReference type="Proteomes" id="UP000294593">
    <property type="component" value="Unassembled WGS sequence"/>
</dbReference>
<dbReference type="OrthoDB" id="9811352at2"/>
<name>A0A4R6R121_9BURK</name>
<evidence type="ECO:0000313" key="7">
    <source>
        <dbReference type="Proteomes" id="UP000294593"/>
    </source>
</evidence>
<dbReference type="InterPro" id="IPR013766">
    <property type="entry name" value="Thioredoxin_domain"/>
</dbReference>
<dbReference type="PROSITE" id="PS00194">
    <property type="entry name" value="THIOREDOXIN_1"/>
    <property type="match status" value="1"/>
</dbReference>
<dbReference type="GO" id="GO:0016853">
    <property type="term" value="F:isomerase activity"/>
    <property type="evidence" value="ECO:0007669"/>
    <property type="project" value="UniProtKB-KW"/>
</dbReference>
<dbReference type="RefSeq" id="WP_133611253.1">
    <property type="nucleotide sequence ID" value="NZ_SNXW01000015.1"/>
</dbReference>
<proteinExistence type="predicted"/>
<evidence type="ECO:0000256" key="2">
    <source>
        <dbReference type="ARBA" id="ARBA00022748"/>
    </source>
</evidence>
<reference evidence="6 7" key="1">
    <citation type="submission" date="2019-03" db="EMBL/GenBank/DDBJ databases">
        <title>Genomic Encyclopedia of Type Strains, Phase IV (KMG-IV): sequencing the most valuable type-strain genomes for metagenomic binning, comparative biology and taxonomic classification.</title>
        <authorList>
            <person name="Goeker M."/>
        </authorList>
    </citation>
    <scope>NUCLEOTIDE SEQUENCE [LARGE SCALE GENOMIC DNA]</scope>
    <source>
        <strain evidence="6 7">DSM 11901</strain>
    </source>
</reference>
<evidence type="ECO:0000259" key="5">
    <source>
        <dbReference type="PROSITE" id="PS51352"/>
    </source>
</evidence>
<accession>A0A4R6R121</accession>
<dbReference type="CDD" id="cd02966">
    <property type="entry name" value="TlpA_like_family"/>
    <property type="match status" value="1"/>
</dbReference>
<organism evidence="6 7">
    <name type="scientific">Aquabacterium commune</name>
    <dbReference type="NCBI Taxonomy" id="70586"/>
    <lineage>
        <taxon>Bacteria</taxon>
        <taxon>Pseudomonadati</taxon>
        <taxon>Pseudomonadota</taxon>
        <taxon>Betaproteobacteria</taxon>
        <taxon>Burkholderiales</taxon>
        <taxon>Aquabacterium</taxon>
    </lineage>
</organism>
<dbReference type="AlphaFoldDB" id="A0A4R6R121"/>
<dbReference type="EMBL" id="SNXW01000015">
    <property type="protein sequence ID" value="TDP79352.1"/>
    <property type="molecule type" value="Genomic_DNA"/>
</dbReference>
<comment type="caution">
    <text evidence="6">The sequence shown here is derived from an EMBL/GenBank/DDBJ whole genome shotgun (WGS) entry which is preliminary data.</text>
</comment>
<feature type="domain" description="Thioredoxin" evidence="5">
    <location>
        <begin position="73"/>
        <end position="231"/>
    </location>
</feature>
<feature type="compositionally biased region" description="Low complexity" evidence="4">
    <location>
        <begin position="11"/>
        <end position="24"/>
    </location>
</feature>
<sequence>MSPTRPPASPRPAATSTSAPTASAQRQHGEARRAALIALALGATAAGAWFGLRRQGSPAAPTDASNNAATAGTAASAPTDAASAPLIAGDVLQAGFWAQQFDTPAGGSLTLAHLKGKPVLLNFWATWCPPCVKEMPELDRFQSEFASKGWQVLGLAIDGPTPVKEFLAKVPVGFGIGLAGFGGTELAQALGNAAGGLPFSLLIDAQGRVRHRKMGATDFDELAGWAREITP</sequence>
<comment type="subcellular location">
    <subcellularLocation>
        <location evidence="1">Cell envelope</location>
    </subcellularLocation>
</comment>
<evidence type="ECO:0000256" key="4">
    <source>
        <dbReference type="SAM" id="MobiDB-lite"/>
    </source>
</evidence>
<keyword evidence="6" id="KW-0413">Isomerase</keyword>
<dbReference type="InterPro" id="IPR017937">
    <property type="entry name" value="Thioredoxin_CS"/>
</dbReference>
<dbReference type="GO" id="GO:0015036">
    <property type="term" value="F:disulfide oxidoreductase activity"/>
    <property type="evidence" value="ECO:0007669"/>
    <property type="project" value="UniProtKB-ARBA"/>
</dbReference>
<dbReference type="SUPFAM" id="SSF52833">
    <property type="entry name" value="Thioredoxin-like"/>
    <property type="match status" value="1"/>
</dbReference>
<evidence type="ECO:0000313" key="6">
    <source>
        <dbReference type="EMBL" id="TDP79352.1"/>
    </source>
</evidence>
<dbReference type="Gene3D" id="3.40.30.10">
    <property type="entry name" value="Glutaredoxin"/>
    <property type="match status" value="1"/>
</dbReference>
<dbReference type="PANTHER" id="PTHR42852:SF18">
    <property type="entry name" value="CHROMOSOME UNDETERMINED SCAFFOLD_47, WHOLE GENOME SHOTGUN SEQUENCE"/>
    <property type="match status" value="1"/>
</dbReference>
<feature type="region of interest" description="Disordered" evidence="4">
    <location>
        <begin position="1"/>
        <end position="29"/>
    </location>
</feature>
<dbReference type="InterPro" id="IPR036249">
    <property type="entry name" value="Thioredoxin-like_sf"/>
</dbReference>
<keyword evidence="7" id="KW-1185">Reference proteome</keyword>
<gene>
    <name evidence="6" type="ORF">EV672_11523</name>
</gene>
<evidence type="ECO:0000256" key="3">
    <source>
        <dbReference type="ARBA" id="ARBA00023284"/>
    </source>
</evidence>
<dbReference type="Pfam" id="PF08534">
    <property type="entry name" value="Redoxin"/>
    <property type="match status" value="1"/>
</dbReference>
<keyword evidence="2" id="KW-0201">Cytochrome c-type biogenesis</keyword>
<keyword evidence="3" id="KW-0676">Redox-active center</keyword>
<dbReference type="PANTHER" id="PTHR42852">
    <property type="entry name" value="THIOL:DISULFIDE INTERCHANGE PROTEIN DSBE"/>
    <property type="match status" value="1"/>
</dbReference>
<dbReference type="PROSITE" id="PS51352">
    <property type="entry name" value="THIOREDOXIN_2"/>
    <property type="match status" value="1"/>
</dbReference>
<dbReference type="InterPro" id="IPR013740">
    <property type="entry name" value="Redoxin"/>
</dbReference>
<evidence type="ECO:0000256" key="1">
    <source>
        <dbReference type="ARBA" id="ARBA00004196"/>
    </source>
</evidence>
<feature type="compositionally biased region" description="Pro residues" evidence="4">
    <location>
        <begin position="1"/>
        <end position="10"/>
    </location>
</feature>
<protein>
    <submittedName>
        <fullName evidence="6">Thiol-disulfide isomerase/thioredoxin</fullName>
    </submittedName>
</protein>